<accession>A0A1Q3DK93</accession>
<evidence type="ECO:0000313" key="2">
    <source>
        <dbReference type="EMBL" id="GAV92862.1"/>
    </source>
</evidence>
<dbReference type="InterPro" id="IPR026960">
    <property type="entry name" value="RVT-Znf"/>
</dbReference>
<feature type="non-terminal residue" evidence="2">
    <location>
        <position position="331"/>
    </location>
</feature>
<dbReference type="Pfam" id="PF13966">
    <property type="entry name" value="zf-RVT"/>
    <property type="match status" value="1"/>
</dbReference>
<dbReference type="STRING" id="3775.A0A1Q3DK93"/>
<dbReference type="AlphaFoldDB" id="A0A1Q3DK93"/>
<name>A0A1Q3DK93_CEPFO</name>
<reference evidence="3" key="1">
    <citation type="submission" date="2016-04" db="EMBL/GenBank/DDBJ databases">
        <title>Cephalotus genome sequencing.</title>
        <authorList>
            <person name="Fukushima K."/>
            <person name="Hasebe M."/>
            <person name="Fang X."/>
        </authorList>
    </citation>
    <scope>NUCLEOTIDE SEQUENCE [LARGE SCALE GENOMIC DNA]</scope>
    <source>
        <strain evidence="3">cv. St1</strain>
    </source>
</reference>
<dbReference type="PANTHER" id="PTHR33116">
    <property type="entry name" value="REVERSE TRANSCRIPTASE ZINC-BINDING DOMAIN-CONTAINING PROTEIN-RELATED-RELATED"/>
    <property type="match status" value="1"/>
</dbReference>
<feature type="non-terminal residue" evidence="2">
    <location>
        <position position="1"/>
    </location>
</feature>
<dbReference type="EMBL" id="BDDD01011689">
    <property type="protein sequence ID" value="GAV92862.1"/>
    <property type="molecule type" value="Genomic_DNA"/>
</dbReference>
<sequence length="331" mass="38218">KRDILCMVQFSEGVLPVTYLGLPLITKRLTKNDCNPLVERIMARASSWVSKSLSFAGRLQLVKATLASMQTYWSSIFLLPKYTIKCERALRVFLWGGQGRGKVKWAEVCKPEMEDSLWVKWCHAYLLNTSNFWITPIRGLLSWSWRQILLLRPLAREHLIYKCGNGERFSLWFDPWLQGDSIHARYGRRVMYDTGLGSQARVKDVLSEGQWCWPQVSGNLMEIQQRVGDIPTSTNPDTIFWAKVGDSFSTSRAWCAIRTRSNIVEWHELVWHPKRIPKHAFSLWLAIRGAHRTRDKLVTMGVTHTALCVFHCGENESVEHLFFQCPFSATV</sequence>
<gene>
    <name evidence="2" type="ORF">CFOL_v3_36240</name>
</gene>
<evidence type="ECO:0000259" key="1">
    <source>
        <dbReference type="Pfam" id="PF13966"/>
    </source>
</evidence>
<proteinExistence type="predicted"/>
<feature type="domain" description="Reverse transcriptase zinc-binding" evidence="1">
    <location>
        <begin position="248"/>
        <end position="330"/>
    </location>
</feature>
<evidence type="ECO:0000313" key="3">
    <source>
        <dbReference type="Proteomes" id="UP000187406"/>
    </source>
</evidence>
<keyword evidence="3" id="KW-1185">Reference proteome</keyword>
<organism evidence="2 3">
    <name type="scientific">Cephalotus follicularis</name>
    <name type="common">Albany pitcher plant</name>
    <dbReference type="NCBI Taxonomy" id="3775"/>
    <lineage>
        <taxon>Eukaryota</taxon>
        <taxon>Viridiplantae</taxon>
        <taxon>Streptophyta</taxon>
        <taxon>Embryophyta</taxon>
        <taxon>Tracheophyta</taxon>
        <taxon>Spermatophyta</taxon>
        <taxon>Magnoliopsida</taxon>
        <taxon>eudicotyledons</taxon>
        <taxon>Gunneridae</taxon>
        <taxon>Pentapetalae</taxon>
        <taxon>rosids</taxon>
        <taxon>fabids</taxon>
        <taxon>Oxalidales</taxon>
        <taxon>Cephalotaceae</taxon>
        <taxon>Cephalotus</taxon>
    </lineage>
</organism>
<dbReference type="OrthoDB" id="2288491at2759"/>
<comment type="caution">
    <text evidence="2">The sequence shown here is derived from an EMBL/GenBank/DDBJ whole genome shotgun (WGS) entry which is preliminary data.</text>
</comment>
<dbReference type="Proteomes" id="UP000187406">
    <property type="component" value="Unassembled WGS sequence"/>
</dbReference>
<dbReference type="InParanoid" id="A0A1Q3DK93"/>
<protein>
    <submittedName>
        <fullName evidence="2">Zf-RVT domain-containing protein</fullName>
    </submittedName>
</protein>
<dbReference type="PANTHER" id="PTHR33116:SF76">
    <property type="entry name" value="DUF4283 DOMAIN-CONTAINING PROTEIN"/>
    <property type="match status" value="1"/>
</dbReference>